<dbReference type="InterPro" id="IPR024096">
    <property type="entry name" value="NO_sig/Golgi_transp_ligand-bd"/>
</dbReference>
<dbReference type="OrthoDB" id="981203at2"/>
<comment type="caution">
    <text evidence="2">The sequence shown here is derived from an EMBL/GenBank/DDBJ whole genome shotgun (WGS) entry which is preliminary data.</text>
</comment>
<evidence type="ECO:0000313" key="3">
    <source>
        <dbReference type="Proteomes" id="UP000295733"/>
    </source>
</evidence>
<proteinExistence type="predicted"/>
<dbReference type="GO" id="GO:0070482">
    <property type="term" value="P:response to oxygen levels"/>
    <property type="evidence" value="ECO:0007669"/>
    <property type="project" value="TreeGrafter"/>
</dbReference>
<evidence type="ECO:0000313" key="2">
    <source>
        <dbReference type="EMBL" id="TCP26441.1"/>
    </source>
</evidence>
<keyword evidence="3" id="KW-1185">Reference proteome</keyword>
<dbReference type="InterPro" id="IPR011644">
    <property type="entry name" value="Heme_NO-bd"/>
</dbReference>
<reference evidence="2 3" key="1">
    <citation type="submission" date="2019-03" db="EMBL/GenBank/DDBJ databases">
        <title>Genomic Encyclopedia of Type Strains, Phase IV (KMG-IV): sequencing the most valuable type-strain genomes for metagenomic binning, comparative biology and taxonomic classification.</title>
        <authorList>
            <person name="Goeker M."/>
        </authorList>
    </citation>
    <scope>NUCLEOTIDE SEQUENCE [LARGE SCALE GENOMIC DNA]</scope>
    <source>
        <strain evidence="2 3">DSM 2781</strain>
    </source>
</reference>
<dbReference type="PANTHER" id="PTHR45655:SF13">
    <property type="entry name" value="SOLUBLE GUANYLATE CYCLASE GCY-32-RELATED"/>
    <property type="match status" value="1"/>
</dbReference>
<gene>
    <name evidence="2" type="ORF">EV656_102408</name>
</gene>
<dbReference type="GO" id="GO:0020037">
    <property type="term" value="F:heme binding"/>
    <property type="evidence" value="ECO:0007669"/>
    <property type="project" value="InterPro"/>
</dbReference>
<dbReference type="RefSeq" id="WP_132600500.1">
    <property type="nucleotide sequence ID" value="NZ_NRRP01000027.1"/>
</dbReference>
<feature type="domain" description="Heme NO-binding" evidence="1">
    <location>
        <begin position="2"/>
        <end position="156"/>
    </location>
</feature>
<name>A0A4R2NY31_RHOAD</name>
<dbReference type="InterPro" id="IPR038158">
    <property type="entry name" value="H-NOX_domain_sf"/>
</dbReference>
<dbReference type="EMBL" id="SLXL01000002">
    <property type="protein sequence ID" value="TCP26441.1"/>
    <property type="molecule type" value="Genomic_DNA"/>
</dbReference>
<dbReference type="GO" id="GO:0004383">
    <property type="term" value="F:guanylate cyclase activity"/>
    <property type="evidence" value="ECO:0007669"/>
    <property type="project" value="TreeGrafter"/>
</dbReference>
<dbReference type="Pfam" id="PF07700">
    <property type="entry name" value="HNOB"/>
    <property type="match status" value="1"/>
</dbReference>
<dbReference type="Proteomes" id="UP000295733">
    <property type="component" value="Unassembled WGS sequence"/>
</dbReference>
<dbReference type="AlphaFoldDB" id="A0A4R2NY31"/>
<dbReference type="PANTHER" id="PTHR45655">
    <property type="entry name" value="GUANYLATE CYCLASE SOLUBLE SUBUNIT BETA-2"/>
    <property type="match status" value="1"/>
</dbReference>
<accession>A0A4R2NY31</accession>
<dbReference type="SUPFAM" id="SSF111126">
    <property type="entry name" value="Ligand-binding domain in the NO signalling and Golgi transport"/>
    <property type="match status" value="1"/>
</dbReference>
<dbReference type="GO" id="GO:0008074">
    <property type="term" value="C:guanylate cyclase complex, soluble"/>
    <property type="evidence" value="ECO:0007669"/>
    <property type="project" value="TreeGrafter"/>
</dbReference>
<dbReference type="Gene3D" id="3.90.1520.10">
    <property type="entry name" value="H-NOX domain"/>
    <property type="match status" value="1"/>
</dbReference>
<sequence length="196" mass="21652">MHGLINRALQDFLRDAHGREAWAAIAGAADVDVRGFEAMLTYPDALTEAVLDAASAHLHTPRAMILEDLGTYLVSDPSMEALRRLLRFGGANFMEFLYSLDHLPDRARLAVPDLDLPDLTLTEDGRQSYTLHCRDAWAGFCPILQGILRAMADDYGVLVMLDITGLEGPRTAIRIRLLDMRFARGRDFSLKGAAAP</sequence>
<dbReference type="GO" id="GO:0019934">
    <property type="term" value="P:cGMP-mediated signaling"/>
    <property type="evidence" value="ECO:0007669"/>
    <property type="project" value="TreeGrafter"/>
</dbReference>
<evidence type="ECO:0000259" key="1">
    <source>
        <dbReference type="Pfam" id="PF07700"/>
    </source>
</evidence>
<protein>
    <submittedName>
        <fullName evidence="2">Heme-NO-binding protein</fullName>
    </submittedName>
</protein>
<organism evidence="2 3">
    <name type="scientific">Rhodovulum adriaticum</name>
    <name type="common">Rhodopseudomonas adriatica</name>
    <dbReference type="NCBI Taxonomy" id="35804"/>
    <lineage>
        <taxon>Bacteria</taxon>
        <taxon>Pseudomonadati</taxon>
        <taxon>Pseudomonadota</taxon>
        <taxon>Alphaproteobacteria</taxon>
        <taxon>Rhodobacterales</taxon>
        <taxon>Paracoccaceae</taxon>
        <taxon>Rhodovulum</taxon>
    </lineage>
</organism>